<evidence type="ECO:0000313" key="2">
    <source>
        <dbReference type="Proteomes" id="UP001620597"/>
    </source>
</evidence>
<sequence>MTITDLVRQRGANLRIFDMGRRIQPLDTALFEEIEQQCRSYPVPYLKHAWLALLSWHPEQPGQHAIWFLKLPLDEQNLLDAPARDGFVRYIAQRQASGDSTTDKGEAPFSFKPDGHRMAYFHALAARELGAPVSRFYGTTRGYLSGDIGWENWQQLGLQGLAEVVAGYQQDNNQALLTRALPYLPRVPLNVVLGFMENISPGQALTSAVNDRLASVIAGEPDANDLAAFARALSHSENIEQRRLLVQALLAHPKSRSVEVLAAVSSRCWADLEGELLLAFLSTLAVNEQGQNAFAALVADMMTLPGMRQRMLAAFSSGQHSPQLDQAITRLLGMVRGQTQ</sequence>
<dbReference type="Proteomes" id="UP001620597">
    <property type="component" value="Unassembled WGS sequence"/>
</dbReference>
<dbReference type="InterPro" id="IPR021936">
    <property type="entry name" value="DUF3549"/>
</dbReference>
<name>A0ABW8NDC1_9GAMM</name>
<dbReference type="EMBL" id="JBBKTX010000001">
    <property type="protein sequence ID" value="MFK4750917.1"/>
    <property type="molecule type" value="Genomic_DNA"/>
</dbReference>
<proteinExistence type="predicted"/>
<accession>A0ABW8NDC1</accession>
<dbReference type="Pfam" id="PF12069">
    <property type="entry name" value="DUF3549"/>
    <property type="match status" value="1"/>
</dbReference>
<keyword evidence="2" id="KW-1185">Reference proteome</keyword>
<comment type="caution">
    <text evidence="1">The sequence shown here is derived from an EMBL/GenBank/DDBJ whole genome shotgun (WGS) entry which is preliminary data.</text>
</comment>
<organism evidence="1 2">
    <name type="scientific">Oceanobacter antarcticus</name>
    <dbReference type="NCBI Taxonomy" id="3133425"/>
    <lineage>
        <taxon>Bacteria</taxon>
        <taxon>Pseudomonadati</taxon>
        <taxon>Pseudomonadota</taxon>
        <taxon>Gammaproteobacteria</taxon>
        <taxon>Oceanospirillales</taxon>
        <taxon>Oceanospirillaceae</taxon>
        <taxon>Oceanobacter</taxon>
    </lineage>
</organism>
<evidence type="ECO:0000313" key="1">
    <source>
        <dbReference type="EMBL" id="MFK4750917.1"/>
    </source>
</evidence>
<reference evidence="1 2" key="1">
    <citation type="submission" date="2024-03" db="EMBL/GenBank/DDBJ databases">
        <title>High-quality draft genome sequence of Oceanobacter sp. wDCs-4.</title>
        <authorList>
            <person name="Dong C."/>
        </authorList>
    </citation>
    <scope>NUCLEOTIDE SEQUENCE [LARGE SCALE GENOMIC DNA]</scope>
    <source>
        <strain evidence="2">wDCs-4</strain>
    </source>
</reference>
<dbReference type="RefSeq" id="WP_416204460.1">
    <property type="nucleotide sequence ID" value="NZ_JBBKTX010000001.1"/>
</dbReference>
<gene>
    <name evidence="1" type="ORF">WG929_00705</name>
</gene>
<protein>
    <submittedName>
        <fullName evidence="1">DUF3549 family protein</fullName>
    </submittedName>
</protein>